<dbReference type="PANTHER" id="PTHR36427:SF3">
    <property type="entry name" value="LARGE RIBOSOMAL SUBUNIT PROTEIN UL1M"/>
    <property type="match status" value="1"/>
</dbReference>
<dbReference type="GO" id="GO:0006417">
    <property type="term" value="P:regulation of translation"/>
    <property type="evidence" value="ECO:0007669"/>
    <property type="project" value="UniProtKB-KW"/>
</dbReference>
<dbReference type="Gene3D" id="3.40.50.790">
    <property type="match status" value="1"/>
</dbReference>
<dbReference type="GO" id="GO:0019843">
    <property type="term" value="F:rRNA binding"/>
    <property type="evidence" value="ECO:0007669"/>
    <property type="project" value="UniProtKB-UniRule"/>
</dbReference>
<evidence type="ECO:0000256" key="11">
    <source>
        <dbReference type="HAMAP-Rule" id="MF_01318"/>
    </source>
</evidence>
<proteinExistence type="inferred from homology"/>
<organism evidence="13 14">
    <name type="scientific">Buchnera aphidicola</name>
    <name type="common">Cinara strobi</name>
    <dbReference type="NCBI Taxonomy" id="1921549"/>
    <lineage>
        <taxon>Bacteria</taxon>
        <taxon>Pseudomonadati</taxon>
        <taxon>Pseudomonadota</taxon>
        <taxon>Gammaproteobacteria</taxon>
        <taxon>Enterobacterales</taxon>
        <taxon>Erwiniaceae</taxon>
        <taxon>Buchnera</taxon>
    </lineage>
</organism>
<evidence type="ECO:0000256" key="12">
    <source>
        <dbReference type="RuleBase" id="RU000659"/>
    </source>
</evidence>
<dbReference type="GO" id="GO:0022625">
    <property type="term" value="C:cytosolic large ribosomal subunit"/>
    <property type="evidence" value="ECO:0007669"/>
    <property type="project" value="TreeGrafter"/>
</dbReference>
<comment type="function">
    <text evidence="10 11">Protein L1 is also a translational repressor protein, it controls the translation of the L11 operon by binding to its mRNA.</text>
</comment>
<dbReference type="GO" id="GO:0003735">
    <property type="term" value="F:structural constituent of ribosome"/>
    <property type="evidence" value="ECO:0007669"/>
    <property type="project" value="InterPro"/>
</dbReference>
<dbReference type="Gene3D" id="3.30.190.20">
    <property type="match status" value="1"/>
</dbReference>
<evidence type="ECO:0000256" key="9">
    <source>
        <dbReference type="ARBA" id="ARBA00035241"/>
    </source>
</evidence>
<dbReference type="CDD" id="cd00403">
    <property type="entry name" value="Ribosomal_L1"/>
    <property type="match status" value="1"/>
</dbReference>
<dbReference type="OrthoDB" id="9803740at2"/>
<dbReference type="GO" id="GO:0000049">
    <property type="term" value="F:tRNA binding"/>
    <property type="evidence" value="ECO:0007669"/>
    <property type="project" value="UniProtKB-KW"/>
</dbReference>
<dbReference type="Pfam" id="PF00687">
    <property type="entry name" value="Ribosomal_L1"/>
    <property type="match status" value="1"/>
</dbReference>
<keyword evidence="6 11" id="KW-0694">RNA-binding</keyword>
<dbReference type="AlphaFoldDB" id="A0A3B1DZX4"/>
<accession>A0A3B1DZX4</accession>
<evidence type="ECO:0000256" key="2">
    <source>
        <dbReference type="ARBA" id="ARBA00022491"/>
    </source>
</evidence>
<keyword evidence="5 11" id="KW-0810">Translation regulation</keyword>
<comment type="function">
    <text evidence="11">Binds directly to 23S rRNA. The L1 stalk is quite mobile in the ribosome, and is involved in E site tRNA release.</text>
</comment>
<evidence type="ECO:0000256" key="10">
    <source>
        <dbReference type="ARBA" id="ARBA00059110"/>
    </source>
</evidence>
<evidence type="ECO:0000256" key="6">
    <source>
        <dbReference type="ARBA" id="ARBA00022884"/>
    </source>
</evidence>
<evidence type="ECO:0000256" key="8">
    <source>
        <dbReference type="ARBA" id="ARBA00023274"/>
    </source>
</evidence>
<evidence type="ECO:0000256" key="4">
    <source>
        <dbReference type="ARBA" id="ARBA00022730"/>
    </source>
</evidence>
<dbReference type="FunFam" id="3.40.50.790:FF:000001">
    <property type="entry name" value="50S ribosomal protein L1"/>
    <property type="match status" value="1"/>
</dbReference>
<dbReference type="InterPro" id="IPR023674">
    <property type="entry name" value="Ribosomal_uL1-like"/>
</dbReference>
<dbReference type="EMBL" id="LR025085">
    <property type="protein sequence ID" value="VAX76225.1"/>
    <property type="molecule type" value="Genomic_DNA"/>
</dbReference>
<dbReference type="HAMAP" id="MF_01318_B">
    <property type="entry name" value="Ribosomal_uL1_B"/>
    <property type="match status" value="1"/>
</dbReference>
<dbReference type="PANTHER" id="PTHR36427">
    <property type="entry name" value="54S RIBOSOMAL PROTEIN L1, MITOCHONDRIAL"/>
    <property type="match status" value="1"/>
</dbReference>
<protein>
    <recommendedName>
        <fullName evidence="9 11">Large ribosomal subunit protein uL1</fullName>
    </recommendedName>
</protein>
<gene>
    <name evidence="11 13" type="primary">rplA</name>
    <name evidence="13" type="ORF">BUCINSTRO3249_0022</name>
</gene>
<evidence type="ECO:0000256" key="7">
    <source>
        <dbReference type="ARBA" id="ARBA00022980"/>
    </source>
</evidence>
<evidence type="ECO:0000313" key="13">
    <source>
        <dbReference type="EMBL" id="VAX76225.1"/>
    </source>
</evidence>
<evidence type="ECO:0000256" key="5">
    <source>
        <dbReference type="ARBA" id="ARBA00022845"/>
    </source>
</evidence>
<keyword evidence="7 11" id="KW-0689">Ribosomal protein</keyword>
<name>A0A3B1DZX4_9GAMM</name>
<dbReference type="InterPro" id="IPR002143">
    <property type="entry name" value="Ribosomal_uL1"/>
</dbReference>
<dbReference type="Proteomes" id="UP000271849">
    <property type="component" value="Chromosome"/>
</dbReference>
<keyword evidence="3 11" id="KW-0820">tRNA-binding</keyword>
<sequence length="229" mass="25668">MKKKSKKMIINLIHKKKKKIYSFYEAIKILKKNKPANFIESIDANFNLNINSKKSEQNIRGSTILPYGTGKKIKIGVFTTGKNIIIAQSSGADFVGMEDLADIIKKKKMIFDVIIASPESMETVRKLGPILGPKGIMPNPKLGTVTTDIQRAIADYRNGKINYKNDKNGIIHSSFGKINFSDKQLYKNFIELYQSIKKSKPAQLKGIFFKKISLSTTMGPGIIIDHLSL</sequence>
<dbReference type="PROSITE" id="PS01199">
    <property type="entry name" value="RIBOSOMAL_L1"/>
    <property type="match status" value="1"/>
</dbReference>
<dbReference type="RefSeq" id="WP_158348898.1">
    <property type="nucleotide sequence ID" value="NZ_LR025085.1"/>
</dbReference>
<keyword evidence="4 11" id="KW-0699">rRNA-binding</keyword>
<dbReference type="InterPro" id="IPR028364">
    <property type="entry name" value="Ribosomal_uL1/biogenesis"/>
</dbReference>
<evidence type="ECO:0000313" key="14">
    <source>
        <dbReference type="Proteomes" id="UP000271849"/>
    </source>
</evidence>
<dbReference type="NCBIfam" id="TIGR01169">
    <property type="entry name" value="rplA_bact"/>
    <property type="match status" value="1"/>
</dbReference>
<dbReference type="InterPro" id="IPR023673">
    <property type="entry name" value="Ribosomal_uL1_CS"/>
</dbReference>
<dbReference type="InterPro" id="IPR016095">
    <property type="entry name" value="Ribosomal_uL1_3-a/b-sand"/>
</dbReference>
<comment type="similarity">
    <text evidence="1 11 12">Belongs to the universal ribosomal protein uL1 family.</text>
</comment>
<evidence type="ECO:0000256" key="3">
    <source>
        <dbReference type="ARBA" id="ARBA00022555"/>
    </source>
</evidence>
<dbReference type="PIRSF" id="PIRSF002155">
    <property type="entry name" value="Ribosomal_L1"/>
    <property type="match status" value="1"/>
</dbReference>
<dbReference type="SUPFAM" id="SSF56808">
    <property type="entry name" value="Ribosomal protein L1"/>
    <property type="match status" value="1"/>
</dbReference>
<dbReference type="GO" id="GO:0006412">
    <property type="term" value="P:translation"/>
    <property type="evidence" value="ECO:0007669"/>
    <property type="project" value="UniProtKB-UniRule"/>
</dbReference>
<keyword evidence="8 11" id="KW-0687">Ribonucleoprotein</keyword>
<dbReference type="STRING" id="1921549.GCA_900128825_00022"/>
<reference evidence="14" key="1">
    <citation type="submission" date="2018-09" db="EMBL/GenBank/DDBJ databases">
        <authorList>
            <person name="Manzano-Marin A."/>
            <person name="Manzano-Marin A."/>
        </authorList>
    </citation>
    <scope>NUCLEOTIDE SEQUENCE [LARGE SCALE GENOMIC DNA]</scope>
    <source>
        <strain evidence="14">BuCistrobi</strain>
    </source>
</reference>
<dbReference type="InterPro" id="IPR005878">
    <property type="entry name" value="Ribosom_uL1_bac-type"/>
</dbReference>
<keyword evidence="2 11" id="KW-0678">Repressor</keyword>
<comment type="subunit">
    <text evidence="11">Part of the 50S ribosomal subunit.</text>
</comment>
<evidence type="ECO:0000256" key="1">
    <source>
        <dbReference type="ARBA" id="ARBA00010531"/>
    </source>
</evidence>